<dbReference type="InterPro" id="IPR024934">
    <property type="entry name" value="Rubredoxin-like_dom"/>
</dbReference>
<dbReference type="InterPro" id="IPR052753">
    <property type="entry name" value="Rbr2/Nigerythrin"/>
</dbReference>
<evidence type="ECO:0000256" key="2">
    <source>
        <dbReference type="ARBA" id="ARBA00022982"/>
    </source>
</evidence>
<dbReference type="SUPFAM" id="SSF57802">
    <property type="entry name" value="Rubredoxin-like"/>
    <property type="match status" value="1"/>
</dbReference>
<dbReference type="PROSITE" id="PS50903">
    <property type="entry name" value="RUBREDOXIN_LIKE"/>
    <property type="match status" value="1"/>
</dbReference>
<protein>
    <recommendedName>
        <fullName evidence="6">Ferritin-like diiron domain-containing protein</fullName>
    </recommendedName>
</protein>
<evidence type="ECO:0000313" key="5">
    <source>
        <dbReference type="EMBL" id="GAG39886.1"/>
    </source>
</evidence>
<dbReference type="InterPro" id="IPR003251">
    <property type="entry name" value="Rr_diiron-bd_dom"/>
</dbReference>
<feature type="domain" description="Rubredoxin-like" evidence="3">
    <location>
        <begin position="133"/>
        <end position="166"/>
    </location>
</feature>
<evidence type="ECO:0000259" key="3">
    <source>
        <dbReference type="PROSITE" id="PS50903"/>
    </source>
</evidence>
<dbReference type="InterPro" id="IPR009040">
    <property type="entry name" value="Ferritin-like_diiron"/>
</dbReference>
<dbReference type="CDD" id="cd01041">
    <property type="entry name" value="Rubrerythrin"/>
    <property type="match status" value="1"/>
</dbReference>
<dbReference type="Gene3D" id="2.20.28.10">
    <property type="match status" value="1"/>
</dbReference>
<dbReference type="PANTHER" id="PTHR33746:SF4">
    <property type="entry name" value="RUBRERYTHRIN"/>
    <property type="match status" value="1"/>
</dbReference>
<gene>
    <name evidence="5" type="ORF">S01H1_65806</name>
</gene>
<evidence type="ECO:0000256" key="1">
    <source>
        <dbReference type="ARBA" id="ARBA00022448"/>
    </source>
</evidence>
<keyword evidence="2" id="KW-0249">Electron transport</keyword>
<dbReference type="PANTHER" id="PTHR33746">
    <property type="entry name" value="RUBRERYTHRIN"/>
    <property type="match status" value="1"/>
</dbReference>
<dbReference type="SUPFAM" id="SSF47240">
    <property type="entry name" value="Ferritin-like"/>
    <property type="match status" value="1"/>
</dbReference>
<dbReference type="InterPro" id="IPR009078">
    <property type="entry name" value="Ferritin-like_SF"/>
</dbReference>
<reference evidence="5" key="1">
    <citation type="journal article" date="2014" name="Front. Microbiol.">
        <title>High frequency of phylogenetically diverse reductive dehalogenase-homologous genes in deep subseafloor sedimentary metagenomes.</title>
        <authorList>
            <person name="Kawai M."/>
            <person name="Futagami T."/>
            <person name="Toyoda A."/>
            <person name="Takaki Y."/>
            <person name="Nishi S."/>
            <person name="Hori S."/>
            <person name="Arai W."/>
            <person name="Tsubouchi T."/>
            <person name="Morono Y."/>
            <person name="Uchiyama I."/>
            <person name="Ito T."/>
            <person name="Fujiyama A."/>
            <person name="Inagaki F."/>
            <person name="Takami H."/>
        </authorList>
    </citation>
    <scope>NUCLEOTIDE SEQUENCE</scope>
    <source>
        <strain evidence="5">Expedition CK06-06</strain>
    </source>
</reference>
<proteinExistence type="predicted"/>
<dbReference type="Pfam" id="PF21349">
    <property type="entry name" value="RUBY_RBDX"/>
    <property type="match status" value="1"/>
</dbReference>
<dbReference type="GO" id="GO:0016491">
    <property type="term" value="F:oxidoreductase activity"/>
    <property type="evidence" value="ECO:0007669"/>
    <property type="project" value="InterPro"/>
</dbReference>
<dbReference type="InterPro" id="IPR048574">
    <property type="entry name" value="RUBY_RBDX"/>
</dbReference>
<sequence length="167" mass="18351">MSDSIEKLKAAFAGESQANRRYLAYAKKADEEGLGQVAKLFRAAAAAETVHAHNHMRVAGEIGMTVSNLDEAVSGETYEFTEMYPEFLDIARKEKNKQAEWSFNVANEVEKIHAGLFKAALEAVKNSQKLPDVDYYVCKVCGNTVENEALDVCPICGAPAAQFKKID</sequence>
<organism evidence="5">
    <name type="scientific">marine sediment metagenome</name>
    <dbReference type="NCBI Taxonomy" id="412755"/>
    <lineage>
        <taxon>unclassified sequences</taxon>
        <taxon>metagenomes</taxon>
        <taxon>ecological metagenomes</taxon>
    </lineage>
</organism>
<dbReference type="Gene3D" id="1.20.1260.10">
    <property type="match status" value="1"/>
</dbReference>
<feature type="domain" description="Ferritin-like diiron" evidence="4">
    <location>
        <begin position="1"/>
        <end position="128"/>
    </location>
</feature>
<dbReference type="PROSITE" id="PS50905">
    <property type="entry name" value="FERRITIN_LIKE"/>
    <property type="match status" value="1"/>
</dbReference>
<dbReference type="EMBL" id="BARS01043470">
    <property type="protein sequence ID" value="GAG39886.1"/>
    <property type="molecule type" value="Genomic_DNA"/>
</dbReference>
<evidence type="ECO:0000259" key="4">
    <source>
        <dbReference type="PROSITE" id="PS50905"/>
    </source>
</evidence>
<comment type="caution">
    <text evidence="5">The sequence shown here is derived from an EMBL/GenBank/DDBJ whole genome shotgun (WGS) entry which is preliminary data.</text>
</comment>
<keyword evidence="1" id="KW-0813">Transport</keyword>
<dbReference type="Pfam" id="PF02915">
    <property type="entry name" value="Rubrerythrin"/>
    <property type="match status" value="1"/>
</dbReference>
<dbReference type="AlphaFoldDB" id="X0YT90"/>
<name>X0YT90_9ZZZZ</name>
<dbReference type="InterPro" id="IPR012347">
    <property type="entry name" value="Ferritin-like"/>
</dbReference>
<evidence type="ECO:0008006" key="6">
    <source>
        <dbReference type="Google" id="ProtNLM"/>
    </source>
</evidence>
<dbReference type="GO" id="GO:0005506">
    <property type="term" value="F:iron ion binding"/>
    <property type="evidence" value="ECO:0007669"/>
    <property type="project" value="InterPro"/>
</dbReference>
<accession>X0YT90</accession>